<gene>
    <name evidence="1" type="ORF">D3Z33_07810</name>
</gene>
<sequence>MFLNYKMKSLLIVEGVKMKINEKINIFRDELNYLISINANYYEIYKLSIYIDSLILEYYREIKKNKSS</sequence>
<reference evidence="1 2" key="1">
    <citation type="submission" date="2018-08" db="EMBL/GenBank/DDBJ databases">
        <title>Murine metabolic-syndrome-specific gut microbial biobank.</title>
        <authorList>
            <person name="Liu C."/>
        </authorList>
    </citation>
    <scope>NUCLEOTIDE SEQUENCE [LARGE SCALE GENOMIC DNA]</scope>
    <source>
        <strain evidence="1 2">583</strain>
    </source>
</reference>
<evidence type="ECO:0000313" key="1">
    <source>
        <dbReference type="EMBL" id="NBI06765.1"/>
    </source>
</evidence>
<evidence type="ECO:0000313" key="2">
    <source>
        <dbReference type="Proteomes" id="UP000467132"/>
    </source>
</evidence>
<protein>
    <submittedName>
        <fullName evidence="1">Spo0E family sporulation regulatory protein-aspartic acid phosphatase</fullName>
    </submittedName>
</protein>
<keyword evidence="2" id="KW-1185">Reference proteome</keyword>
<proteinExistence type="predicted"/>
<name>A0A845QW77_9CLOT</name>
<comment type="caution">
    <text evidence="1">The sequence shown here is derived from an EMBL/GenBank/DDBJ whole genome shotgun (WGS) entry which is preliminary data.</text>
</comment>
<dbReference type="AlphaFoldDB" id="A0A845QW77"/>
<organism evidence="1 2">
    <name type="scientific">Senegalia massiliensis</name>
    <dbReference type="NCBI Taxonomy" id="1720316"/>
    <lineage>
        <taxon>Bacteria</taxon>
        <taxon>Bacillati</taxon>
        <taxon>Bacillota</taxon>
        <taxon>Clostridia</taxon>
        <taxon>Eubacteriales</taxon>
        <taxon>Clostridiaceae</taxon>
        <taxon>Senegalia</taxon>
    </lineage>
</organism>
<dbReference type="EMBL" id="QXXA01000007">
    <property type="protein sequence ID" value="NBI06765.1"/>
    <property type="molecule type" value="Genomic_DNA"/>
</dbReference>
<accession>A0A845QW77</accession>
<dbReference type="Proteomes" id="UP000467132">
    <property type="component" value="Unassembled WGS sequence"/>
</dbReference>